<keyword evidence="2" id="KW-1185">Reference proteome</keyword>
<reference evidence="1 2" key="1">
    <citation type="journal article" date="2019" name="Commun. Biol.">
        <title>The bagworm genome reveals a unique fibroin gene that provides high tensile strength.</title>
        <authorList>
            <person name="Kono N."/>
            <person name="Nakamura H."/>
            <person name="Ohtoshi R."/>
            <person name="Tomita M."/>
            <person name="Numata K."/>
            <person name="Arakawa K."/>
        </authorList>
    </citation>
    <scope>NUCLEOTIDE SEQUENCE [LARGE SCALE GENOMIC DNA]</scope>
</reference>
<comment type="caution">
    <text evidence="1">The sequence shown here is derived from an EMBL/GenBank/DDBJ whole genome shotgun (WGS) entry which is preliminary data.</text>
</comment>
<dbReference type="EMBL" id="BGZK01006288">
    <property type="protein sequence ID" value="GBP17396.1"/>
    <property type="molecule type" value="Genomic_DNA"/>
</dbReference>
<protein>
    <submittedName>
        <fullName evidence="1">Uncharacterized protein</fullName>
    </submittedName>
</protein>
<dbReference type="Proteomes" id="UP000299102">
    <property type="component" value="Unassembled WGS sequence"/>
</dbReference>
<evidence type="ECO:0000313" key="2">
    <source>
        <dbReference type="Proteomes" id="UP000299102"/>
    </source>
</evidence>
<dbReference type="AlphaFoldDB" id="A0A4C1TUC8"/>
<organism evidence="1 2">
    <name type="scientific">Eumeta variegata</name>
    <name type="common">Bagworm moth</name>
    <name type="synonym">Eumeta japonica</name>
    <dbReference type="NCBI Taxonomy" id="151549"/>
    <lineage>
        <taxon>Eukaryota</taxon>
        <taxon>Metazoa</taxon>
        <taxon>Ecdysozoa</taxon>
        <taxon>Arthropoda</taxon>
        <taxon>Hexapoda</taxon>
        <taxon>Insecta</taxon>
        <taxon>Pterygota</taxon>
        <taxon>Neoptera</taxon>
        <taxon>Endopterygota</taxon>
        <taxon>Lepidoptera</taxon>
        <taxon>Glossata</taxon>
        <taxon>Ditrysia</taxon>
        <taxon>Tineoidea</taxon>
        <taxon>Psychidae</taxon>
        <taxon>Oiketicinae</taxon>
        <taxon>Eumeta</taxon>
    </lineage>
</organism>
<name>A0A4C1TUC8_EUMVA</name>
<sequence>MGPNLRNRKCHIAITKCSRVWYIYNFRPFAVGESMAAQEGRIALANRKPRDNAYASDLGTRRFQTTHAQTTDAAALTPFATPLVFAVLI</sequence>
<evidence type="ECO:0000313" key="1">
    <source>
        <dbReference type="EMBL" id="GBP17396.1"/>
    </source>
</evidence>
<proteinExistence type="predicted"/>
<gene>
    <name evidence="1" type="ORF">EVAR_101158_1</name>
</gene>
<accession>A0A4C1TUC8</accession>